<dbReference type="SUPFAM" id="SSF53254">
    <property type="entry name" value="Phosphoglycerate mutase-like"/>
    <property type="match status" value="1"/>
</dbReference>
<dbReference type="PANTHER" id="PTHR46517">
    <property type="entry name" value="FRUCTOSE-2,6-BISPHOSPHATASE TIGAR"/>
    <property type="match status" value="1"/>
</dbReference>
<dbReference type="InterPro" id="IPR051695">
    <property type="entry name" value="Phosphoglycerate_Mutase"/>
</dbReference>
<evidence type="ECO:0000313" key="4">
    <source>
        <dbReference type="EMBL" id="PJC80700.1"/>
    </source>
</evidence>
<organism evidence="4 5">
    <name type="scientific">Candidatus Shapirobacteria bacterium CG_4_8_14_3_um_filter_35_11</name>
    <dbReference type="NCBI Taxonomy" id="1974874"/>
    <lineage>
        <taxon>Bacteria</taxon>
        <taxon>Candidatus Shapironibacteriota</taxon>
    </lineage>
</organism>
<reference evidence="5" key="1">
    <citation type="submission" date="2017-09" db="EMBL/GenBank/DDBJ databases">
        <title>Depth-based differentiation of microbial function through sediment-hosted aquifers and enrichment of novel symbionts in the deep terrestrial subsurface.</title>
        <authorList>
            <person name="Probst A.J."/>
            <person name="Ladd B."/>
            <person name="Jarett J.K."/>
            <person name="Geller-Mcgrath D.E."/>
            <person name="Sieber C.M.K."/>
            <person name="Emerson J.B."/>
            <person name="Anantharaman K."/>
            <person name="Thomas B.C."/>
            <person name="Malmstrom R."/>
            <person name="Stieglmeier M."/>
            <person name="Klingl A."/>
            <person name="Woyke T."/>
            <person name="Ryan C.M."/>
            <person name="Banfield J.F."/>
        </authorList>
    </citation>
    <scope>NUCLEOTIDE SEQUENCE [LARGE SCALE GENOMIC DNA]</scope>
</reference>
<proteinExistence type="predicted"/>
<dbReference type="GO" id="GO:0045820">
    <property type="term" value="P:negative regulation of glycolytic process"/>
    <property type="evidence" value="ECO:0007669"/>
    <property type="project" value="TreeGrafter"/>
</dbReference>
<dbReference type="PANTHER" id="PTHR46517:SF1">
    <property type="entry name" value="FRUCTOSE-2,6-BISPHOSPHATASE TIGAR"/>
    <property type="match status" value="1"/>
</dbReference>
<feature type="active site" description="Tele-phosphohistidine intermediate" evidence="2">
    <location>
        <position position="9"/>
    </location>
</feature>
<feature type="binding site" evidence="3">
    <location>
        <position position="60"/>
    </location>
    <ligand>
        <name>substrate</name>
    </ligand>
</feature>
<dbReference type="Proteomes" id="UP000228960">
    <property type="component" value="Unassembled WGS sequence"/>
</dbReference>
<keyword evidence="1" id="KW-0378">Hydrolase</keyword>
<sequence length="135" mass="15064">MNTYYLTRHGQDYDNFNSILNGHRDQTLTEIGINQAIELGNKIKELKLGVDVVLSSPLNRAYTTASIVSSLDNLSTPIIESLLIERDFGIMTGKKYSDIIPLCSPDILQTETVTYFLNPEGAESFPDLIIRANIL</sequence>
<dbReference type="Gene3D" id="3.40.50.1240">
    <property type="entry name" value="Phosphoglycerate mutase-like"/>
    <property type="match status" value="1"/>
</dbReference>
<accession>A0A2M8GK52</accession>
<evidence type="ECO:0000256" key="2">
    <source>
        <dbReference type="PIRSR" id="PIRSR613078-1"/>
    </source>
</evidence>
<evidence type="ECO:0000256" key="3">
    <source>
        <dbReference type="PIRSR" id="PIRSR613078-2"/>
    </source>
</evidence>
<dbReference type="GO" id="GO:0004331">
    <property type="term" value="F:fructose-2,6-bisphosphate 2-phosphatase activity"/>
    <property type="evidence" value="ECO:0007669"/>
    <property type="project" value="TreeGrafter"/>
</dbReference>
<dbReference type="InterPro" id="IPR013078">
    <property type="entry name" value="His_Pase_superF_clade-1"/>
</dbReference>
<evidence type="ECO:0000313" key="5">
    <source>
        <dbReference type="Proteomes" id="UP000228960"/>
    </source>
</evidence>
<comment type="caution">
    <text evidence="4">The sequence shown here is derived from an EMBL/GenBank/DDBJ whole genome shotgun (WGS) entry which is preliminary data.</text>
</comment>
<dbReference type="Pfam" id="PF00300">
    <property type="entry name" value="His_Phos_1"/>
    <property type="match status" value="1"/>
</dbReference>
<dbReference type="CDD" id="cd07067">
    <property type="entry name" value="HP_PGM_like"/>
    <property type="match status" value="1"/>
</dbReference>
<dbReference type="AlphaFoldDB" id="A0A2M8GK52"/>
<dbReference type="GO" id="GO:0005829">
    <property type="term" value="C:cytosol"/>
    <property type="evidence" value="ECO:0007669"/>
    <property type="project" value="TreeGrafter"/>
</dbReference>
<evidence type="ECO:0000256" key="1">
    <source>
        <dbReference type="ARBA" id="ARBA00022801"/>
    </source>
</evidence>
<dbReference type="GO" id="GO:0043456">
    <property type="term" value="P:regulation of pentose-phosphate shunt"/>
    <property type="evidence" value="ECO:0007669"/>
    <property type="project" value="TreeGrafter"/>
</dbReference>
<feature type="non-terminal residue" evidence="4">
    <location>
        <position position="135"/>
    </location>
</feature>
<dbReference type="InterPro" id="IPR029033">
    <property type="entry name" value="His_PPase_superfam"/>
</dbReference>
<protein>
    <submittedName>
        <fullName evidence="4">Histidine phosphatase family protein</fullName>
    </submittedName>
</protein>
<feature type="active site" description="Proton donor/acceptor" evidence="2">
    <location>
        <position position="85"/>
    </location>
</feature>
<feature type="binding site" evidence="3">
    <location>
        <begin position="8"/>
        <end position="15"/>
    </location>
    <ligand>
        <name>substrate</name>
    </ligand>
</feature>
<gene>
    <name evidence="4" type="ORF">CO009_01270</name>
</gene>
<dbReference type="EMBL" id="PFQM01000035">
    <property type="protein sequence ID" value="PJC80700.1"/>
    <property type="molecule type" value="Genomic_DNA"/>
</dbReference>
<name>A0A2M8GK52_9BACT</name>